<accession>A0AAV2DM95</accession>
<reference evidence="1 2" key="1">
    <citation type="submission" date="2024-04" db="EMBL/GenBank/DDBJ databases">
        <authorList>
            <person name="Fracassetti M."/>
        </authorList>
    </citation>
    <scope>NUCLEOTIDE SEQUENCE [LARGE SCALE GENOMIC DNA]</scope>
</reference>
<keyword evidence="2" id="KW-1185">Reference proteome</keyword>
<dbReference type="Proteomes" id="UP001497516">
    <property type="component" value="Chromosome 3"/>
</dbReference>
<dbReference type="AlphaFoldDB" id="A0AAV2DM95"/>
<proteinExistence type="predicted"/>
<evidence type="ECO:0008006" key="3">
    <source>
        <dbReference type="Google" id="ProtNLM"/>
    </source>
</evidence>
<dbReference type="EMBL" id="OZ034816">
    <property type="protein sequence ID" value="CAL1375098.1"/>
    <property type="molecule type" value="Genomic_DNA"/>
</dbReference>
<name>A0AAV2DM95_9ROSI</name>
<organism evidence="1 2">
    <name type="scientific">Linum trigynum</name>
    <dbReference type="NCBI Taxonomy" id="586398"/>
    <lineage>
        <taxon>Eukaryota</taxon>
        <taxon>Viridiplantae</taxon>
        <taxon>Streptophyta</taxon>
        <taxon>Embryophyta</taxon>
        <taxon>Tracheophyta</taxon>
        <taxon>Spermatophyta</taxon>
        <taxon>Magnoliopsida</taxon>
        <taxon>eudicotyledons</taxon>
        <taxon>Gunneridae</taxon>
        <taxon>Pentapetalae</taxon>
        <taxon>rosids</taxon>
        <taxon>fabids</taxon>
        <taxon>Malpighiales</taxon>
        <taxon>Linaceae</taxon>
        <taxon>Linum</taxon>
    </lineage>
</organism>
<evidence type="ECO:0000313" key="2">
    <source>
        <dbReference type="Proteomes" id="UP001497516"/>
    </source>
</evidence>
<gene>
    <name evidence="1" type="ORF">LTRI10_LOCUS16919</name>
</gene>
<sequence>MTVKVGYAVDVKEDTDETVASQSSSAFPTCIIRLVVRYRYQLRFASNEGKLVVLEDVVTPELATTLRVPIASPISLWQELYLADALKKSNLIESGLRAVLQRKIADSAETISKGKTGSGGGFAMVVKVGILKDEILSTEERDRIAKTACGWVNRDRGGGKEPRLRSS</sequence>
<evidence type="ECO:0000313" key="1">
    <source>
        <dbReference type="EMBL" id="CAL1375098.1"/>
    </source>
</evidence>
<protein>
    <recommendedName>
        <fullName evidence="3">Chalcone-flavonone isomerase family protein</fullName>
    </recommendedName>
</protein>